<proteinExistence type="predicted"/>
<evidence type="ECO:0000259" key="1">
    <source>
        <dbReference type="Pfam" id="PF07940"/>
    </source>
</evidence>
<dbReference type="Gene3D" id="2.70.98.70">
    <property type="match status" value="1"/>
</dbReference>
<name>A0ABD7XPV4_ENTFL</name>
<dbReference type="EMBL" id="CP119528">
    <property type="protein sequence ID" value="WER43289.1"/>
    <property type="molecule type" value="Genomic_DNA"/>
</dbReference>
<dbReference type="Proteomes" id="UP001222182">
    <property type="component" value="Chromosome"/>
</dbReference>
<evidence type="ECO:0000313" key="3">
    <source>
        <dbReference type="Proteomes" id="UP001222182"/>
    </source>
</evidence>
<dbReference type="Pfam" id="PF07940">
    <property type="entry name" value="Hepar_II_III_C"/>
    <property type="match status" value="1"/>
</dbReference>
<dbReference type="InterPro" id="IPR012480">
    <property type="entry name" value="Hepar_II_III_C"/>
</dbReference>
<protein>
    <submittedName>
        <fullName evidence="2">Heparinase II/III family protein</fullName>
    </submittedName>
</protein>
<feature type="domain" description="Heparinase II/III-like C-terminal" evidence="1">
    <location>
        <begin position="3"/>
        <end position="54"/>
    </location>
</feature>
<reference evidence="2 3" key="1">
    <citation type="submission" date="2023-03" db="EMBL/GenBank/DDBJ databases">
        <title>Complete genome sequence of an Enterococcus faecalis urinary isolate.</title>
        <authorList>
            <person name="Brauer A.L."/>
            <person name="Armbruster C.E."/>
        </authorList>
    </citation>
    <scope>NUCLEOTIDE SEQUENCE [LARGE SCALE GENOMIC DNA]</scope>
    <source>
        <strain evidence="2 3">3143</strain>
    </source>
</reference>
<accession>A0ABD7XPV4</accession>
<dbReference type="AlphaFoldDB" id="A0ABD7XPV4"/>
<gene>
    <name evidence="2" type="ORF">P0083_03070</name>
</gene>
<evidence type="ECO:0000313" key="2">
    <source>
        <dbReference type="EMBL" id="WER43289.1"/>
    </source>
</evidence>
<organism evidence="2 3">
    <name type="scientific">Enterococcus faecalis</name>
    <name type="common">Streptococcus faecalis</name>
    <dbReference type="NCBI Taxonomy" id="1351"/>
    <lineage>
        <taxon>Bacteria</taxon>
        <taxon>Bacillati</taxon>
        <taxon>Bacillota</taxon>
        <taxon>Bacilli</taxon>
        <taxon>Lactobacillales</taxon>
        <taxon>Enterococcaceae</taxon>
        <taxon>Enterococcus</taxon>
    </lineage>
</organism>
<dbReference type="RefSeq" id="WP_276131433.1">
    <property type="nucleotide sequence ID" value="NZ_CP119528.1"/>
</dbReference>
<sequence>MYGSSHGHVSTGSFTLQLQGDDLISDSGCYSYVNKAEWLQPKECDSHNTMFIKD</sequence>